<dbReference type="InterPro" id="IPR028431">
    <property type="entry name" value="NADP_DH_HndA-like"/>
</dbReference>
<accession>A0A1M5TY03</accession>
<dbReference type="PIRSF" id="PIRSF000216">
    <property type="entry name" value="NADH_DH_24kDa"/>
    <property type="match status" value="1"/>
</dbReference>
<dbReference type="InterPro" id="IPR036249">
    <property type="entry name" value="Thioredoxin-like_sf"/>
</dbReference>
<proteinExistence type="inferred from homology"/>
<sequence>MNMNPEERETVCKCGQETEEQKYERLDQVIEIYKSKPGSLIQILHMAQGIFGHIPSELQEYIAGKLNMPVAKVHGVVSFYTHFSMVPKGEHTIQVCMGTACFVRGGKEILETLTDELGIGVGETTPDGKFTLEVTRCIGACGLAPAVTIDNVVYQMMDSNKIKQVLKNGEFGA</sequence>
<evidence type="ECO:0000256" key="5">
    <source>
        <dbReference type="ARBA" id="ARBA00023014"/>
    </source>
</evidence>
<reference evidence="8 9" key="1">
    <citation type="submission" date="2016-11" db="EMBL/GenBank/DDBJ databases">
        <authorList>
            <person name="Jaros S."/>
            <person name="Januszkiewicz K."/>
            <person name="Wedrychowicz H."/>
        </authorList>
    </citation>
    <scope>NUCLEOTIDE SEQUENCE [LARGE SCALE GENOMIC DNA]</scope>
    <source>
        <strain evidence="8 9">DSM 10068</strain>
    </source>
</reference>
<keyword evidence="5 7" id="KW-0411">Iron-sulfur</keyword>
<dbReference type="Gene3D" id="1.10.10.1590">
    <property type="entry name" value="NADH-quinone oxidoreductase subunit E"/>
    <property type="match status" value="1"/>
</dbReference>
<feature type="binding site" evidence="7">
    <location>
        <position position="141"/>
    </location>
    <ligand>
        <name>[2Fe-2S] cluster</name>
        <dbReference type="ChEBI" id="CHEBI:190135"/>
    </ligand>
</feature>
<evidence type="ECO:0000256" key="3">
    <source>
        <dbReference type="ARBA" id="ARBA00022723"/>
    </source>
</evidence>
<evidence type="ECO:0000256" key="6">
    <source>
        <dbReference type="ARBA" id="ARBA00034078"/>
    </source>
</evidence>
<feature type="binding site" evidence="7">
    <location>
        <position position="96"/>
    </location>
    <ligand>
        <name>[2Fe-2S] cluster</name>
        <dbReference type="ChEBI" id="CHEBI:190135"/>
    </ligand>
</feature>
<dbReference type="InterPro" id="IPR002023">
    <property type="entry name" value="NuoE-like"/>
</dbReference>
<keyword evidence="2 7" id="KW-0001">2Fe-2S</keyword>
<protein>
    <submittedName>
        <fullName evidence="8">NAD(P)-dependent iron-only hydrogenase diaphorase component iron-sulfur protein</fullName>
    </submittedName>
</protein>
<comment type="cofactor">
    <cofactor evidence="6">
        <name>[2Fe-2S] cluster</name>
        <dbReference type="ChEBI" id="CHEBI:190135"/>
    </cofactor>
</comment>
<evidence type="ECO:0000313" key="9">
    <source>
        <dbReference type="Proteomes" id="UP000183995"/>
    </source>
</evidence>
<dbReference type="RefSeq" id="WP_242941112.1">
    <property type="nucleotide sequence ID" value="NZ_FQXV01000001.1"/>
</dbReference>
<evidence type="ECO:0000313" key="8">
    <source>
        <dbReference type="EMBL" id="SHH55558.1"/>
    </source>
</evidence>
<dbReference type="InterPro" id="IPR042128">
    <property type="entry name" value="NuoE_dom"/>
</dbReference>
<dbReference type="GO" id="GO:0051537">
    <property type="term" value="F:2 iron, 2 sulfur cluster binding"/>
    <property type="evidence" value="ECO:0007669"/>
    <property type="project" value="UniProtKB-KW"/>
</dbReference>
<dbReference type="GO" id="GO:0046872">
    <property type="term" value="F:metal ion binding"/>
    <property type="evidence" value="ECO:0007669"/>
    <property type="project" value="UniProtKB-KW"/>
</dbReference>
<feature type="binding site" evidence="7">
    <location>
        <position position="101"/>
    </location>
    <ligand>
        <name>[2Fe-2S] cluster</name>
        <dbReference type="ChEBI" id="CHEBI:190135"/>
    </ligand>
</feature>
<evidence type="ECO:0000256" key="2">
    <source>
        <dbReference type="ARBA" id="ARBA00022714"/>
    </source>
</evidence>
<comment type="cofactor">
    <cofactor evidence="7">
        <name>[2Fe-2S] cluster</name>
        <dbReference type="ChEBI" id="CHEBI:190135"/>
    </cofactor>
    <text evidence="7">Binds 1 [2Fe-2S] cluster.</text>
</comment>
<comment type="similarity">
    <text evidence="1">Belongs to the complex I 24 kDa subunit family.</text>
</comment>
<keyword evidence="4 7" id="KW-0408">Iron</keyword>
<organism evidence="8 9">
    <name type="scientific">Sporobacter termitidis DSM 10068</name>
    <dbReference type="NCBI Taxonomy" id="1123282"/>
    <lineage>
        <taxon>Bacteria</taxon>
        <taxon>Bacillati</taxon>
        <taxon>Bacillota</taxon>
        <taxon>Clostridia</taxon>
        <taxon>Eubacteriales</taxon>
        <taxon>Oscillospiraceae</taxon>
        <taxon>Sporobacter</taxon>
    </lineage>
</organism>
<dbReference type="STRING" id="1123282.SAMN02745823_00276"/>
<name>A0A1M5TY03_9FIRM</name>
<dbReference type="Gene3D" id="3.40.30.10">
    <property type="entry name" value="Glutaredoxin"/>
    <property type="match status" value="1"/>
</dbReference>
<dbReference type="SUPFAM" id="SSF52833">
    <property type="entry name" value="Thioredoxin-like"/>
    <property type="match status" value="1"/>
</dbReference>
<evidence type="ECO:0000256" key="4">
    <source>
        <dbReference type="ARBA" id="ARBA00023004"/>
    </source>
</evidence>
<evidence type="ECO:0000256" key="1">
    <source>
        <dbReference type="ARBA" id="ARBA00010643"/>
    </source>
</evidence>
<dbReference type="PANTHER" id="PTHR43342:SF2">
    <property type="entry name" value="POTENTIAL NAD-REDUCING HYDROGENASE SUBUNIT"/>
    <property type="match status" value="1"/>
</dbReference>
<gene>
    <name evidence="8" type="ORF">SAMN02745823_00276</name>
</gene>
<dbReference type="Pfam" id="PF01257">
    <property type="entry name" value="2Fe-2S_thioredx"/>
    <property type="match status" value="1"/>
</dbReference>
<dbReference type="InterPro" id="IPR041921">
    <property type="entry name" value="NuoE_N"/>
</dbReference>
<feature type="binding site" evidence="7">
    <location>
        <position position="137"/>
    </location>
    <ligand>
        <name>[2Fe-2S] cluster</name>
        <dbReference type="ChEBI" id="CHEBI:190135"/>
    </ligand>
</feature>
<dbReference type="AlphaFoldDB" id="A0A1M5TY03"/>
<dbReference type="GO" id="GO:0016491">
    <property type="term" value="F:oxidoreductase activity"/>
    <property type="evidence" value="ECO:0007669"/>
    <property type="project" value="InterPro"/>
</dbReference>
<keyword evidence="9" id="KW-1185">Reference proteome</keyword>
<keyword evidence="3 7" id="KW-0479">Metal-binding</keyword>
<dbReference type="EMBL" id="FQXV01000001">
    <property type="protein sequence ID" value="SHH55558.1"/>
    <property type="molecule type" value="Genomic_DNA"/>
</dbReference>
<dbReference type="PANTHER" id="PTHR43342">
    <property type="entry name" value="NADH-QUINONE OXIDOREDUCTASE, E SUBUNIT"/>
    <property type="match status" value="1"/>
</dbReference>
<dbReference type="Proteomes" id="UP000183995">
    <property type="component" value="Unassembled WGS sequence"/>
</dbReference>
<dbReference type="CDD" id="cd03064">
    <property type="entry name" value="TRX_Fd_NuoE"/>
    <property type="match status" value="1"/>
</dbReference>
<evidence type="ECO:0000256" key="7">
    <source>
        <dbReference type="PIRSR" id="PIRSR000216-1"/>
    </source>
</evidence>